<comment type="caution">
    <text evidence="2">The sequence shown here is derived from an EMBL/GenBank/DDBJ whole genome shotgun (WGS) entry which is preliminary data.</text>
</comment>
<feature type="compositionally biased region" description="Basic and acidic residues" evidence="1">
    <location>
        <begin position="191"/>
        <end position="212"/>
    </location>
</feature>
<proteinExistence type="predicted"/>
<dbReference type="EMBL" id="JADGJD010000050">
    <property type="protein sequence ID" value="KAJ3056005.1"/>
    <property type="molecule type" value="Genomic_DNA"/>
</dbReference>
<dbReference type="AlphaFoldDB" id="A0AAD5X7V1"/>
<evidence type="ECO:0000313" key="3">
    <source>
        <dbReference type="Proteomes" id="UP001212841"/>
    </source>
</evidence>
<accession>A0AAD5X7V1</accession>
<name>A0AAD5X7V1_9FUNG</name>
<organism evidence="2 3">
    <name type="scientific">Rhizophlyctis rosea</name>
    <dbReference type="NCBI Taxonomy" id="64517"/>
    <lineage>
        <taxon>Eukaryota</taxon>
        <taxon>Fungi</taxon>
        <taxon>Fungi incertae sedis</taxon>
        <taxon>Chytridiomycota</taxon>
        <taxon>Chytridiomycota incertae sedis</taxon>
        <taxon>Chytridiomycetes</taxon>
        <taxon>Rhizophlyctidales</taxon>
        <taxon>Rhizophlyctidaceae</taxon>
        <taxon>Rhizophlyctis</taxon>
    </lineage>
</organism>
<sequence>MQRVPKKEHEGWYIKPRTCDRCLLAKEGKYSLCKRGLDVTAPCLACQTANKPCHTSTPCTVYTHSFEGRAVPSIPEAPSMTKGLTPLGLVFRKKRRVEAAAAGFDRTGMVPWCRPGDGRIVRASRYAPEQKKENAIKALNQFVDRWRDGADAKYLKRKRRTMREILWKEEDEEEDVGDSDGSQSSRSTKRSRVDRLESPDAMTIEERPEQRESVAPGARGNAESTATLEDVSPYDISRQEEWPSSDLLDAIHMYASKRFAEKGYNANLCMTGNSLVALGKVVINRIEMKIA</sequence>
<feature type="region of interest" description="Disordered" evidence="1">
    <location>
        <begin position="170"/>
        <end position="235"/>
    </location>
</feature>
<evidence type="ECO:0000256" key="1">
    <source>
        <dbReference type="SAM" id="MobiDB-lite"/>
    </source>
</evidence>
<protein>
    <submittedName>
        <fullName evidence="2">Uncharacterized protein</fullName>
    </submittedName>
</protein>
<keyword evidence="3" id="KW-1185">Reference proteome</keyword>
<dbReference type="Proteomes" id="UP001212841">
    <property type="component" value="Unassembled WGS sequence"/>
</dbReference>
<evidence type="ECO:0000313" key="2">
    <source>
        <dbReference type="EMBL" id="KAJ3056005.1"/>
    </source>
</evidence>
<reference evidence="2" key="1">
    <citation type="submission" date="2020-05" db="EMBL/GenBank/DDBJ databases">
        <title>Phylogenomic resolution of chytrid fungi.</title>
        <authorList>
            <person name="Stajich J.E."/>
            <person name="Amses K."/>
            <person name="Simmons R."/>
            <person name="Seto K."/>
            <person name="Myers J."/>
            <person name="Bonds A."/>
            <person name="Quandt C.A."/>
            <person name="Barry K."/>
            <person name="Liu P."/>
            <person name="Grigoriev I."/>
            <person name="Longcore J.E."/>
            <person name="James T.Y."/>
        </authorList>
    </citation>
    <scope>NUCLEOTIDE SEQUENCE</scope>
    <source>
        <strain evidence="2">JEL0318</strain>
    </source>
</reference>
<gene>
    <name evidence="2" type="ORF">HK097_008494</name>
</gene>